<dbReference type="Proteomes" id="UP000321685">
    <property type="component" value="Unassembled WGS sequence"/>
</dbReference>
<comment type="caution">
    <text evidence="1">The sequence shown here is derived from an EMBL/GenBank/DDBJ whole genome shotgun (WGS) entry which is preliminary data.</text>
</comment>
<evidence type="ECO:0000313" key="2">
    <source>
        <dbReference type="Proteomes" id="UP000321685"/>
    </source>
</evidence>
<protein>
    <submittedName>
        <fullName evidence="1">Uncharacterized protein</fullName>
    </submittedName>
</protein>
<proteinExistence type="predicted"/>
<evidence type="ECO:0000313" key="1">
    <source>
        <dbReference type="EMBL" id="GEL21749.1"/>
    </source>
</evidence>
<accession>A0A511DAB0</accession>
<organism evidence="1 2">
    <name type="scientific">Pseudonocardia sulfidoxydans NBRC 16205</name>
    <dbReference type="NCBI Taxonomy" id="1223511"/>
    <lineage>
        <taxon>Bacteria</taxon>
        <taxon>Bacillati</taxon>
        <taxon>Actinomycetota</taxon>
        <taxon>Actinomycetes</taxon>
        <taxon>Pseudonocardiales</taxon>
        <taxon>Pseudonocardiaceae</taxon>
        <taxon>Pseudonocardia</taxon>
    </lineage>
</organism>
<name>A0A511DAB0_9PSEU</name>
<gene>
    <name evidence="1" type="ORF">PSU4_07030</name>
</gene>
<sequence length="65" mass="7335">MLVERFDWLDDETLIAQGERERRRDELTTDIDAIVAPLPTGAAGTRRDAASSRISLVVARREQKP</sequence>
<reference evidence="1 2" key="1">
    <citation type="submission" date="2019-07" db="EMBL/GenBank/DDBJ databases">
        <title>Whole genome shotgun sequence of Pseudonocardia sulfidoxydans NBRC 16205.</title>
        <authorList>
            <person name="Hosoyama A."/>
            <person name="Uohara A."/>
            <person name="Ohji S."/>
            <person name="Ichikawa N."/>
        </authorList>
    </citation>
    <scope>NUCLEOTIDE SEQUENCE [LARGE SCALE GENOMIC DNA]</scope>
    <source>
        <strain evidence="1 2">NBRC 16205</strain>
    </source>
</reference>
<dbReference type="AlphaFoldDB" id="A0A511DAB0"/>
<dbReference type="EMBL" id="BJVJ01000004">
    <property type="protein sequence ID" value="GEL21749.1"/>
    <property type="molecule type" value="Genomic_DNA"/>
</dbReference>
<keyword evidence="2" id="KW-1185">Reference proteome</keyword>